<keyword evidence="8" id="KW-0963">Cytoplasm</keyword>
<dbReference type="NCBIfam" id="TIGR00556">
    <property type="entry name" value="pantethn_trn"/>
    <property type="match status" value="1"/>
</dbReference>
<evidence type="ECO:0000256" key="3">
    <source>
        <dbReference type="ARBA" id="ARBA00022723"/>
    </source>
</evidence>
<dbReference type="SUPFAM" id="SSF56214">
    <property type="entry name" value="4'-phosphopantetheinyl transferase"/>
    <property type="match status" value="1"/>
</dbReference>
<comment type="function">
    <text evidence="8">Transfers the 4'-phosphopantetheine moiety from coenzyme A to a Ser of acyl-carrier-protein.</text>
</comment>
<keyword evidence="5 8" id="KW-0460">Magnesium</keyword>
<keyword evidence="4 8" id="KW-0276">Fatty acid metabolism</keyword>
<dbReference type="EMBL" id="SLUK01000002">
    <property type="protein sequence ID" value="TCL44630.1"/>
    <property type="molecule type" value="Genomic_DNA"/>
</dbReference>
<keyword evidence="7 8" id="KW-0275">Fatty acid biosynthesis</keyword>
<evidence type="ECO:0000259" key="9">
    <source>
        <dbReference type="Pfam" id="PF01648"/>
    </source>
</evidence>
<comment type="subcellular location">
    <subcellularLocation>
        <location evidence="8">Cytoplasm</location>
    </subcellularLocation>
</comment>
<dbReference type="InterPro" id="IPR004568">
    <property type="entry name" value="Ppantetheine-prot_Trfase_dom"/>
</dbReference>
<dbReference type="HAMAP" id="MF_00101">
    <property type="entry name" value="AcpS"/>
    <property type="match status" value="1"/>
</dbReference>
<evidence type="ECO:0000256" key="7">
    <source>
        <dbReference type="ARBA" id="ARBA00023160"/>
    </source>
</evidence>
<dbReference type="GO" id="GO:0006633">
    <property type="term" value="P:fatty acid biosynthetic process"/>
    <property type="evidence" value="ECO:0007669"/>
    <property type="project" value="UniProtKB-UniRule"/>
</dbReference>
<evidence type="ECO:0000256" key="1">
    <source>
        <dbReference type="ARBA" id="ARBA00022516"/>
    </source>
</evidence>
<dbReference type="RefSeq" id="WP_132084025.1">
    <property type="nucleotide sequence ID" value="NZ_SLUK01000002.1"/>
</dbReference>
<reference evidence="10 11" key="1">
    <citation type="submission" date="2019-03" db="EMBL/GenBank/DDBJ databases">
        <title>Genomic Encyclopedia of Type Strains, Phase IV (KMG-IV): sequencing the most valuable type-strain genomes for metagenomic binning, comparative biology and taxonomic classification.</title>
        <authorList>
            <person name="Goeker M."/>
        </authorList>
    </citation>
    <scope>NUCLEOTIDE SEQUENCE [LARGE SCALE GENOMIC DNA]</scope>
    <source>
        <strain evidence="10 11">DSM 100433</strain>
    </source>
</reference>
<comment type="cofactor">
    <cofactor evidence="8">
        <name>Mg(2+)</name>
        <dbReference type="ChEBI" id="CHEBI:18420"/>
    </cofactor>
</comment>
<feature type="binding site" evidence="8">
    <location>
        <position position="7"/>
    </location>
    <ligand>
        <name>Mg(2+)</name>
        <dbReference type="ChEBI" id="CHEBI:18420"/>
    </ligand>
</feature>
<comment type="catalytic activity">
    <reaction evidence="8">
        <text>apo-[ACP] + CoA = holo-[ACP] + adenosine 3',5'-bisphosphate + H(+)</text>
        <dbReference type="Rhea" id="RHEA:12068"/>
        <dbReference type="Rhea" id="RHEA-COMP:9685"/>
        <dbReference type="Rhea" id="RHEA-COMP:9690"/>
        <dbReference type="ChEBI" id="CHEBI:15378"/>
        <dbReference type="ChEBI" id="CHEBI:29999"/>
        <dbReference type="ChEBI" id="CHEBI:57287"/>
        <dbReference type="ChEBI" id="CHEBI:58343"/>
        <dbReference type="ChEBI" id="CHEBI:64479"/>
        <dbReference type="EC" id="2.7.8.7"/>
    </reaction>
</comment>
<dbReference type="Pfam" id="PF01648">
    <property type="entry name" value="ACPS"/>
    <property type="match status" value="1"/>
</dbReference>
<dbReference type="GO" id="GO:0000287">
    <property type="term" value="F:magnesium ion binding"/>
    <property type="evidence" value="ECO:0007669"/>
    <property type="project" value="UniProtKB-UniRule"/>
</dbReference>
<comment type="similarity">
    <text evidence="8">Belongs to the P-Pant transferase superfamily. AcpS family.</text>
</comment>
<proteinExistence type="inferred from homology"/>
<evidence type="ECO:0000256" key="5">
    <source>
        <dbReference type="ARBA" id="ARBA00022842"/>
    </source>
</evidence>
<keyword evidence="11" id="KW-1185">Reference proteome</keyword>
<dbReference type="NCBIfam" id="TIGR00516">
    <property type="entry name" value="acpS"/>
    <property type="match status" value="1"/>
</dbReference>
<sequence>MIAVGTDILEIERMEKSLKNPRFLTRVFSHAEIEWLREKNFRAQSAAGNYCAKEAFSKALGTGVRGFSLSEVSVLRDECGKPYLLLEGRAREKAAGRSFSVSISHCRRYATAVVVMEEDRNAHAAG</sequence>
<dbReference type="InterPro" id="IPR002582">
    <property type="entry name" value="ACPS"/>
</dbReference>
<dbReference type="EC" id="2.7.8.7" evidence="8"/>
<keyword evidence="2 8" id="KW-0808">Transferase</keyword>
<name>A0A9X8UKR9_9FIRM</name>
<dbReference type="GO" id="GO:0005737">
    <property type="term" value="C:cytoplasm"/>
    <property type="evidence" value="ECO:0007669"/>
    <property type="project" value="UniProtKB-SubCell"/>
</dbReference>
<keyword evidence="1 8" id="KW-0444">Lipid biosynthesis</keyword>
<evidence type="ECO:0000313" key="11">
    <source>
        <dbReference type="Proteomes" id="UP000294682"/>
    </source>
</evidence>
<dbReference type="InterPro" id="IPR037143">
    <property type="entry name" value="4-PPantetheinyl_Trfase_dom_sf"/>
</dbReference>
<feature type="domain" description="4'-phosphopantetheinyl transferase" evidence="9">
    <location>
        <begin position="3"/>
        <end position="113"/>
    </location>
</feature>
<keyword evidence="6 8" id="KW-0443">Lipid metabolism</keyword>
<feature type="binding site" evidence="8">
    <location>
        <position position="54"/>
    </location>
    <ligand>
        <name>Mg(2+)</name>
        <dbReference type="ChEBI" id="CHEBI:18420"/>
    </ligand>
</feature>
<dbReference type="GO" id="GO:0008897">
    <property type="term" value="F:holo-[acyl-carrier-protein] synthase activity"/>
    <property type="evidence" value="ECO:0007669"/>
    <property type="project" value="UniProtKB-UniRule"/>
</dbReference>
<keyword evidence="3 8" id="KW-0479">Metal-binding</keyword>
<gene>
    <name evidence="8" type="primary">acpS</name>
    <name evidence="10" type="ORF">EDD78_102256</name>
</gene>
<dbReference type="InterPro" id="IPR008278">
    <property type="entry name" value="4-PPantetheinyl_Trfase_dom"/>
</dbReference>
<evidence type="ECO:0000313" key="10">
    <source>
        <dbReference type="EMBL" id="TCL44630.1"/>
    </source>
</evidence>
<evidence type="ECO:0000256" key="2">
    <source>
        <dbReference type="ARBA" id="ARBA00022679"/>
    </source>
</evidence>
<dbReference type="AlphaFoldDB" id="A0A9X8UKR9"/>
<evidence type="ECO:0000256" key="8">
    <source>
        <dbReference type="HAMAP-Rule" id="MF_00101"/>
    </source>
</evidence>
<protein>
    <recommendedName>
        <fullName evidence="8">Holo-[acyl-carrier-protein] synthase</fullName>
        <shortName evidence="8">Holo-ACP synthase</shortName>
        <ecNumber evidence="8">2.7.8.7</ecNumber>
    </recommendedName>
    <alternativeName>
        <fullName evidence="8">4'-phosphopantetheinyl transferase AcpS</fullName>
    </alternativeName>
</protein>
<evidence type="ECO:0000256" key="4">
    <source>
        <dbReference type="ARBA" id="ARBA00022832"/>
    </source>
</evidence>
<accession>A0A9X8UKR9</accession>
<comment type="caution">
    <text evidence="10">The sequence shown here is derived from an EMBL/GenBank/DDBJ whole genome shotgun (WGS) entry which is preliminary data.</text>
</comment>
<dbReference type="Gene3D" id="3.90.470.20">
    <property type="entry name" value="4'-phosphopantetheinyl transferase domain"/>
    <property type="match status" value="1"/>
</dbReference>
<dbReference type="Proteomes" id="UP000294682">
    <property type="component" value="Unassembled WGS sequence"/>
</dbReference>
<evidence type="ECO:0000256" key="6">
    <source>
        <dbReference type="ARBA" id="ARBA00023098"/>
    </source>
</evidence>
<organism evidence="10 11">
    <name type="scientific">Harryflintia acetispora</name>
    <dbReference type="NCBI Taxonomy" id="1849041"/>
    <lineage>
        <taxon>Bacteria</taxon>
        <taxon>Bacillati</taxon>
        <taxon>Bacillota</taxon>
        <taxon>Clostridia</taxon>
        <taxon>Eubacteriales</taxon>
        <taxon>Oscillospiraceae</taxon>
        <taxon>Harryflintia</taxon>
    </lineage>
</organism>